<keyword evidence="4" id="KW-0732">Signal</keyword>
<dbReference type="EMBL" id="POTW01000044">
    <property type="protein sequence ID" value="PZF82108.1"/>
    <property type="molecule type" value="Genomic_DNA"/>
</dbReference>
<proteinExistence type="inferred from homology"/>
<dbReference type="Pfam" id="PF13416">
    <property type="entry name" value="SBP_bac_8"/>
    <property type="match status" value="1"/>
</dbReference>
<dbReference type="InterPro" id="IPR050490">
    <property type="entry name" value="Bact_solute-bd_prot1"/>
</dbReference>
<dbReference type="Gene3D" id="3.40.190.10">
    <property type="entry name" value="Periplasmic binding protein-like II"/>
    <property type="match status" value="2"/>
</dbReference>
<comment type="subcellular location">
    <subcellularLocation>
        <location evidence="1">Cell envelope</location>
    </subcellularLocation>
</comment>
<reference evidence="5 6" key="1">
    <citation type="submission" date="2018-01" db="EMBL/GenBank/DDBJ databases">
        <title>Draft genome sequence of Jiangella sp. GTF31.</title>
        <authorList>
            <person name="Sahin N."/>
            <person name="Ay H."/>
            <person name="Saygin H."/>
        </authorList>
    </citation>
    <scope>NUCLEOTIDE SEQUENCE [LARGE SCALE GENOMIC DNA]</scope>
    <source>
        <strain evidence="5 6">GTF31</strain>
    </source>
</reference>
<dbReference type="GO" id="GO:0030313">
    <property type="term" value="C:cell envelope"/>
    <property type="evidence" value="ECO:0007669"/>
    <property type="project" value="UniProtKB-SubCell"/>
</dbReference>
<organism evidence="5 6">
    <name type="scientific">Jiangella anatolica</name>
    <dbReference type="NCBI Taxonomy" id="2670374"/>
    <lineage>
        <taxon>Bacteria</taxon>
        <taxon>Bacillati</taxon>
        <taxon>Actinomycetota</taxon>
        <taxon>Actinomycetes</taxon>
        <taxon>Jiangellales</taxon>
        <taxon>Jiangellaceae</taxon>
        <taxon>Jiangella</taxon>
    </lineage>
</organism>
<keyword evidence="6" id="KW-1185">Reference proteome</keyword>
<comment type="caution">
    <text evidence="5">The sequence shown here is derived from an EMBL/GenBank/DDBJ whole genome shotgun (WGS) entry which is preliminary data.</text>
</comment>
<dbReference type="InterPro" id="IPR006311">
    <property type="entry name" value="TAT_signal"/>
</dbReference>
<comment type="similarity">
    <text evidence="2">Belongs to the bacterial solute-binding protein 1 family.</text>
</comment>
<protein>
    <submittedName>
        <fullName evidence="5">ABC transporter substrate-binding protein</fullName>
    </submittedName>
</protein>
<gene>
    <name evidence="5" type="ORF">C1I92_18025</name>
</gene>
<keyword evidence="3" id="KW-0813">Transport</keyword>
<dbReference type="AlphaFoldDB" id="A0A2W2BPG0"/>
<dbReference type="PANTHER" id="PTHR43649">
    <property type="entry name" value="ARABINOSE-BINDING PROTEIN-RELATED"/>
    <property type="match status" value="1"/>
</dbReference>
<dbReference type="PANTHER" id="PTHR43649:SF31">
    <property type="entry name" value="SN-GLYCEROL-3-PHOSPHATE-BINDING PERIPLASMIC PROTEIN UGPB"/>
    <property type="match status" value="1"/>
</dbReference>
<dbReference type="SUPFAM" id="SSF53850">
    <property type="entry name" value="Periplasmic binding protein-like II"/>
    <property type="match status" value="1"/>
</dbReference>
<dbReference type="InterPro" id="IPR006059">
    <property type="entry name" value="SBP"/>
</dbReference>
<dbReference type="Proteomes" id="UP000248764">
    <property type="component" value="Unassembled WGS sequence"/>
</dbReference>
<sequence>MSDMRISRRRFLEVTGGLAAVVAAPSLLSACGGEGGTSPSDAASANNAVRLPTYTPWDQVSPDLPATPEGVMAGFYSYPTPVDAFSSPPLAGAEPVEILTSLLGPLPPAAGDNAYWQELNTRVGTDLNLTMTPQADYPNKLATVFAGGDLPDIMLINTTLANRSDVLTRLCADLTEFLSGDAVNEYPFLANIPADSWPNMVYGGGIYAVPIPRAVVGTIFFSRADLIAERGLNPEPADFAEFRELAEGLTDAANNRWAFGGGDTGNGKNVITFVGNMLGVPNAWKEEGGAFTSEHETEERKEAIARTAELVQAGVFHPDAIGGKLQERELFGNGTLAFRSDGYAGWDILADTYPVEVGAVQAPKFDGGGPGVVRAGATSFGYTAFKKADPERIQQLLALCNWLAAPLGTSEFMFRKFGIEGTHYTMENGAPVRTAQGDTEVKVPLEYVADSPHVLGPRDRARVDAQRAYQEAAIPNIVRSAAEGLYSDASVNKGGQLTKIADDGALEIIAGRQPIEYWDTVVDNWRRQGGDEVRAELEAAFAEAH</sequence>
<evidence type="ECO:0000256" key="3">
    <source>
        <dbReference type="ARBA" id="ARBA00022448"/>
    </source>
</evidence>
<evidence type="ECO:0000313" key="5">
    <source>
        <dbReference type="EMBL" id="PZF82108.1"/>
    </source>
</evidence>
<dbReference type="PROSITE" id="PS51318">
    <property type="entry name" value="TAT"/>
    <property type="match status" value="1"/>
</dbReference>
<accession>A0A2W2BPG0</accession>
<evidence type="ECO:0000256" key="2">
    <source>
        <dbReference type="ARBA" id="ARBA00008520"/>
    </source>
</evidence>
<dbReference type="PROSITE" id="PS51257">
    <property type="entry name" value="PROKAR_LIPOPROTEIN"/>
    <property type="match status" value="1"/>
</dbReference>
<name>A0A2W2BPG0_9ACTN</name>
<dbReference type="RefSeq" id="WP_111256037.1">
    <property type="nucleotide sequence ID" value="NZ_POTW01000044.1"/>
</dbReference>
<evidence type="ECO:0000313" key="6">
    <source>
        <dbReference type="Proteomes" id="UP000248764"/>
    </source>
</evidence>
<evidence type="ECO:0000256" key="1">
    <source>
        <dbReference type="ARBA" id="ARBA00004196"/>
    </source>
</evidence>
<evidence type="ECO:0000256" key="4">
    <source>
        <dbReference type="ARBA" id="ARBA00022729"/>
    </source>
</evidence>